<evidence type="ECO:0000313" key="3">
    <source>
        <dbReference type="Proteomes" id="UP001225316"/>
    </source>
</evidence>
<keyword evidence="3" id="KW-1185">Reference proteome</keyword>
<dbReference type="RefSeq" id="WP_308952517.1">
    <property type="nucleotide sequence ID" value="NZ_JARXHW010000092.1"/>
</dbReference>
<evidence type="ECO:0008006" key="4">
    <source>
        <dbReference type="Google" id="ProtNLM"/>
    </source>
</evidence>
<gene>
    <name evidence="2" type="ORF">QEH52_18900</name>
</gene>
<proteinExistence type="predicted"/>
<protein>
    <recommendedName>
        <fullName evidence="4">DUF4384 domain-containing protein</fullName>
    </recommendedName>
</protein>
<sequence length="390" mass="45071">MKKYLVCLGLFCQLSFLSGNDTYQSRLTSIQDEVAKVESQINALSSSIPEEKDITLKIIPLENVPLSEAIDMLKSEGAEFDFVVSEKAQEKSVNLQLRNLRLSRVIEFISQQSNLDWVYDDDRIYFADKTETTLPGGSADHFRRKRSIEPLALRLREAHREEREVKRSIRLTEKYNLEIKSDDLSLFRGDQLVTKGVHHNGYVYFMYENVIDYSSDIGSPPDVPESIYITPLGNLYHWSQHVNVYVVPKNRINGDPIYFTKFTRRKSDDGTFPDYSPDNEVKFNAESSRDGSRCSYDLIFHDVESLDVFLEKYINPNEIMVIYLYVNLPVQQEDLTGIIDDINDVGHPFYLVIKTSSIDNTTDNVGGITRRYLDLKEFYSDKNKNELKEN</sequence>
<dbReference type="EMBL" id="JARXHW010000092">
    <property type="protein sequence ID" value="MDQ8209600.1"/>
    <property type="molecule type" value="Genomic_DNA"/>
</dbReference>
<feature type="coiled-coil region" evidence="1">
    <location>
        <begin position="20"/>
        <end position="47"/>
    </location>
</feature>
<comment type="caution">
    <text evidence="2">The sequence shown here is derived from an EMBL/GenBank/DDBJ whole genome shotgun (WGS) entry which is preliminary data.</text>
</comment>
<reference evidence="2 3" key="1">
    <citation type="submission" date="2023-04" db="EMBL/GenBank/DDBJ databases">
        <title>A novel bacteria isolated from coastal sediment.</title>
        <authorList>
            <person name="Liu X.-J."/>
            <person name="Du Z.-J."/>
        </authorList>
    </citation>
    <scope>NUCLEOTIDE SEQUENCE [LARGE SCALE GENOMIC DNA]</scope>
    <source>
        <strain evidence="2 3">SDUM461003</strain>
    </source>
</reference>
<accession>A0ABU1B1Z4</accession>
<keyword evidence="1" id="KW-0175">Coiled coil</keyword>
<name>A0ABU1B1Z4_9BACT</name>
<evidence type="ECO:0000256" key="1">
    <source>
        <dbReference type="SAM" id="Coils"/>
    </source>
</evidence>
<dbReference type="Proteomes" id="UP001225316">
    <property type="component" value="Unassembled WGS sequence"/>
</dbReference>
<evidence type="ECO:0000313" key="2">
    <source>
        <dbReference type="EMBL" id="MDQ8209600.1"/>
    </source>
</evidence>
<organism evidence="2 3">
    <name type="scientific">Thalassobacterium maritimum</name>
    <dbReference type="NCBI Taxonomy" id="3041265"/>
    <lineage>
        <taxon>Bacteria</taxon>
        <taxon>Pseudomonadati</taxon>
        <taxon>Verrucomicrobiota</taxon>
        <taxon>Opitutia</taxon>
        <taxon>Puniceicoccales</taxon>
        <taxon>Coraliomargaritaceae</taxon>
        <taxon>Thalassobacterium</taxon>
    </lineage>
</organism>